<dbReference type="InterPro" id="IPR038332">
    <property type="entry name" value="PPE_sf"/>
</dbReference>
<accession>A0A0I9TI28</accession>
<evidence type="ECO:0000256" key="1">
    <source>
        <dbReference type="ARBA" id="ARBA00010652"/>
    </source>
</evidence>
<dbReference type="EMBL" id="LDPR01000004">
    <property type="protein sequence ID" value="KLO37616.1"/>
    <property type="molecule type" value="Genomic_DNA"/>
</dbReference>
<dbReference type="STRING" id="1202450.B586_08485"/>
<evidence type="ECO:0000313" key="4">
    <source>
        <dbReference type="Proteomes" id="UP000036334"/>
    </source>
</evidence>
<dbReference type="PATRIC" id="fig|29311.18.peg.1443"/>
<proteinExistence type="inferred from homology"/>
<comment type="similarity">
    <text evidence="1">Belongs to the mycobacterial PPE family.</text>
</comment>
<feature type="domain" description="PPE" evidence="2">
    <location>
        <begin position="11"/>
        <end position="121"/>
    </location>
</feature>
<dbReference type="Gene3D" id="1.20.1260.20">
    <property type="entry name" value="PPE superfamily"/>
    <property type="match status" value="1"/>
</dbReference>
<gene>
    <name evidence="3" type="ORF">ABH38_06395</name>
</gene>
<reference evidence="3 4" key="1">
    <citation type="submission" date="2015-05" db="EMBL/GenBank/DDBJ databases">
        <title>Genome sequence of Mycobacterium haemophilum.</title>
        <authorList>
            <person name="Greninger A.L."/>
            <person name="Cunningham G."/>
            <person name="Miller S."/>
        </authorList>
    </citation>
    <scope>NUCLEOTIDE SEQUENCE [LARGE SCALE GENOMIC DNA]</scope>
    <source>
        <strain evidence="4">UC1</strain>
    </source>
</reference>
<name>A0A0I9TI28_9MYCO</name>
<dbReference type="Proteomes" id="UP000036334">
    <property type="component" value="Unassembled WGS sequence"/>
</dbReference>
<dbReference type="Pfam" id="PF00823">
    <property type="entry name" value="PPE"/>
    <property type="match status" value="1"/>
</dbReference>
<organism evidence="3 4">
    <name type="scientific">Mycobacterium haemophilum</name>
    <dbReference type="NCBI Taxonomy" id="29311"/>
    <lineage>
        <taxon>Bacteria</taxon>
        <taxon>Bacillati</taxon>
        <taxon>Actinomycetota</taxon>
        <taxon>Actinomycetes</taxon>
        <taxon>Mycobacteriales</taxon>
        <taxon>Mycobacteriaceae</taxon>
        <taxon>Mycobacterium</taxon>
    </lineage>
</organism>
<protein>
    <recommendedName>
        <fullName evidence="2">PPE domain-containing protein</fullName>
    </recommendedName>
</protein>
<evidence type="ECO:0000313" key="3">
    <source>
        <dbReference type="EMBL" id="KLO37616.1"/>
    </source>
</evidence>
<sequence>MTEQWVAQISATEELYKGKAASQFLDAAGRYGDWLAGHARTAGATAESLGQAARAYDTAVESMVPTSTIVANRAAALTMKSTNLLGQFTAKIGELDRAYQHMWAQNADAMNTYQFVAFDIMRQVEEDIRITPAPQVVEGSSSRSFGGYHTISTTSRFDQEEKFS</sequence>
<keyword evidence="4" id="KW-1185">Reference proteome</keyword>
<evidence type="ECO:0000259" key="2">
    <source>
        <dbReference type="Pfam" id="PF00823"/>
    </source>
</evidence>
<dbReference type="SUPFAM" id="SSF140459">
    <property type="entry name" value="PE/PPE dimer-like"/>
    <property type="match status" value="1"/>
</dbReference>
<dbReference type="AlphaFoldDB" id="A0A0I9TI28"/>
<comment type="caution">
    <text evidence="3">The sequence shown here is derived from an EMBL/GenBank/DDBJ whole genome shotgun (WGS) entry which is preliminary data.</text>
</comment>
<dbReference type="InterPro" id="IPR000030">
    <property type="entry name" value="PPE_dom"/>
</dbReference>